<evidence type="ECO:0000313" key="1">
    <source>
        <dbReference type="EMBL" id="KIM31942.1"/>
    </source>
</evidence>
<organism evidence="1 2">
    <name type="scientific">Serendipita vermifera MAFF 305830</name>
    <dbReference type="NCBI Taxonomy" id="933852"/>
    <lineage>
        <taxon>Eukaryota</taxon>
        <taxon>Fungi</taxon>
        <taxon>Dikarya</taxon>
        <taxon>Basidiomycota</taxon>
        <taxon>Agaricomycotina</taxon>
        <taxon>Agaricomycetes</taxon>
        <taxon>Sebacinales</taxon>
        <taxon>Serendipitaceae</taxon>
        <taxon>Serendipita</taxon>
    </lineage>
</organism>
<dbReference type="HOGENOM" id="CLU_2672664_0_0_1"/>
<keyword evidence="2" id="KW-1185">Reference proteome</keyword>
<protein>
    <submittedName>
        <fullName evidence="1">Uncharacterized protein</fullName>
    </submittedName>
</protein>
<reference evidence="2" key="2">
    <citation type="submission" date="2015-01" db="EMBL/GenBank/DDBJ databases">
        <title>Evolutionary Origins and Diversification of the Mycorrhizal Mutualists.</title>
        <authorList>
            <consortium name="DOE Joint Genome Institute"/>
            <consortium name="Mycorrhizal Genomics Consortium"/>
            <person name="Kohler A."/>
            <person name="Kuo A."/>
            <person name="Nagy L.G."/>
            <person name="Floudas D."/>
            <person name="Copeland A."/>
            <person name="Barry K.W."/>
            <person name="Cichocki N."/>
            <person name="Veneault-Fourrey C."/>
            <person name="LaButti K."/>
            <person name="Lindquist E.A."/>
            <person name="Lipzen A."/>
            <person name="Lundell T."/>
            <person name="Morin E."/>
            <person name="Murat C."/>
            <person name="Riley R."/>
            <person name="Ohm R."/>
            <person name="Sun H."/>
            <person name="Tunlid A."/>
            <person name="Henrissat B."/>
            <person name="Grigoriev I.V."/>
            <person name="Hibbett D.S."/>
            <person name="Martin F."/>
        </authorList>
    </citation>
    <scope>NUCLEOTIDE SEQUENCE [LARGE SCALE GENOMIC DNA]</scope>
    <source>
        <strain evidence="2">MAFF 305830</strain>
    </source>
</reference>
<reference evidence="1 2" key="1">
    <citation type="submission" date="2014-04" db="EMBL/GenBank/DDBJ databases">
        <authorList>
            <consortium name="DOE Joint Genome Institute"/>
            <person name="Kuo A."/>
            <person name="Zuccaro A."/>
            <person name="Kohler A."/>
            <person name="Nagy L.G."/>
            <person name="Floudas D."/>
            <person name="Copeland A."/>
            <person name="Barry K.W."/>
            <person name="Cichocki N."/>
            <person name="Veneault-Fourrey C."/>
            <person name="LaButti K."/>
            <person name="Lindquist E.A."/>
            <person name="Lipzen A."/>
            <person name="Lundell T."/>
            <person name="Morin E."/>
            <person name="Murat C."/>
            <person name="Sun H."/>
            <person name="Tunlid A."/>
            <person name="Henrissat B."/>
            <person name="Grigoriev I.V."/>
            <person name="Hibbett D.S."/>
            <person name="Martin F."/>
            <person name="Nordberg H.P."/>
            <person name="Cantor M.N."/>
            <person name="Hua S.X."/>
        </authorList>
    </citation>
    <scope>NUCLEOTIDE SEQUENCE [LARGE SCALE GENOMIC DNA]</scope>
    <source>
        <strain evidence="1 2">MAFF 305830</strain>
    </source>
</reference>
<gene>
    <name evidence="1" type="ORF">M408DRAFT_241034</name>
</gene>
<name>A0A0C2XSN4_SERVB</name>
<dbReference type="EMBL" id="KN824281">
    <property type="protein sequence ID" value="KIM31942.1"/>
    <property type="molecule type" value="Genomic_DNA"/>
</dbReference>
<sequence>MTNRATGREALSTKDAMTKEPPVRAFEKKGIITIFRLSPKKCTNFWSWRRTTPCFEFPGWSPTGFLQHSGPCVLL</sequence>
<dbReference type="AlphaFoldDB" id="A0A0C2XSN4"/>
<accession>A0A0C2XSN4</accession>
<dbReference type="Proteomes" id="UP000054097">
    <property type="component" value="Unassembled WGS sequence"/>
</dbReference>
<evidence type="ECO:0000313" key="2">
    <source>
        <dbReference type="Proteomes" id="UP000054097"/>
    </source>
</evidence>
<proteinExistence type="predicted"/>